<keyword evidence="2" id="KW-1185">Reference proteome</keyword>
<dbReference type="Proteomes" id="UP001328107">
    <property type="component" value="Unassembled WGS sequence"/>
</dbReference>
<dbReference type="AlphaFoldDB" id="A0AAN4Z268"/>
<sequence>MVPAVFFSSSFADPWIQTFGMIKNVQENNSLIQRERMTVPANSTTRFYSQGGSIQMVFRPPCCSDSITAAVCKKLQLADNQHFALRCLSDADFSLVQCCSTCGMAQADERYKHFFALGTDSPHCFDRHSTDFCDRLREGTGFWQNTRWTCSGDSTPLAFRVCRKTCGYCNGSIYETSTGRFTPKSCGRKAEFLPARRY</sequence>
<comment type="caution">
    <text evidence="1">The sequence shown here is derived from an EMBL/GenBank/DDBJ whole genome shotgun (WGS) entry which is preliminary data.</text>
</comment>
<dbReference type="PANTHER" id="PTHR35017">
    <property type="entry name" value="PROTEIN CBG16223-RELATED"/>
    <property type="match status" value="1"/>
</dbReference>
<evidence type="ECO:0000313" key="2">
    <source>
        <dbReference type="Proteomes" id="UP001328107"/>
    </source>
</evidence>
<name>A0AAN4Z268_9BILA</name>
<dbReference type="EMBL" id="BTRK01000001">
    <property type="protein sequence ID" value="GMR32476.1"/>
    <property type="molecule type" value="Genomic_DNA"/>
</dbReference>
<accession>A0AAN4Z268</accession>
<dbReference type="PANTHER" id="PTHR35017:SF1">
    <property type="entry name" value="SHKT DOMAIN-CONTAINING PROTEIN"/>
    <property type="match status" value="1"/>
</dbReference>
<protein>
    <submittedName>
        <fullName evidence="1">Uncharacterized protein</fullName>
    </submittedName>
</protein>
<gene>
    <name evidence="1" type="ORF">PMAYCL1PPCAC_02671</name>
</gene>
<evidence type="ECO:0000313" key="1">
    <source>
        <dbReference type="EMBL" id="GMR32476.1"/>
    </source>
</evidence>
<organism evidence="1 2">
    <name type="scientific">Pristionchus mayeri</name>
    <dbReference type="NCBI Taxonomy" id="1317129"/>
    <lineage>
        <taxon>Eukaryota</taxon>
        <taxon>Metazoa</taxon>
        <taxon>Ecdysozoa</taxon>
        <taxon>Nematoda</taxon>
        <taxon>Chromadorea</taxon>
        <taxon>Rhabditida</taxon>
        <taxon>Rhabditina</taxon>
        <taxon>Diplogasteromorpha</taxon>
        <taxon>Diplogasteroidea</taxon>
        <taxon>Neodiplogasteridae</taxon>
        <taxon>Pristionchus</taxon>
    </lineage>
</organism>
<reference evidence="2" key="1">
    <citation type="submission" date="2022-10" db="EMBL/GenBank/DDBJ databases">
        <title>Genome assembly of Pristionchus species.</title>
        <authorList>
            <person name="Yoshida K."/>
            <person name="Sommer R.J."/>
        </authorList>
    </citation>
    <scope>NUCLEOTIDE SEQUENCE [LARGE SCALE GENOMIC DNA]</scope>
    <source>
        <strain evidence="2">RS5460</strain>
    </source>
</reference>
<proteinExistence type="predicted"/>